<feature type="active site" evidence="3">
    <location>
        <position position="225"/>
    </location>
</feature>
<evidence type="ECO:0000256" key="3">
    <source>
        <dbReference type="PIRSR" id="PIRSR633195-1"/>
    </source>
</evidence>
<dbReference type="AlphaFoldDB" id="A0A344UBE0"/>
<geneLocation type="plasmid" evidence="4 5">
    <name>unnamed2</name>
</geneLocation>
<dbReference type="RefSeq" id="WP_114059371.1">
    <property type="nucleotide sequence ID" value="NZ_CP030864.1"/>
</dbReference>
<accession>A0A344UBE0</accession>
<dbReference type="PANTHER" id="PTHR10488:SF1">
    <property type="entry name" value="GLYCINE AMIDINOTRANSFERASE, MITOCHONDRIAL"/>
    <property type="match status" value="1"/>
</dbReference>
<proteinExistence type="inferred from homology"/>
<sequence>MTLNSFDEWSPLKEVVIGSAAHYTSHERELSFDLFFHDNIAGDNTTRSEWYYPRLTVGGAGPGGAGPGSAGPDGSRRGRVPIKQRYVDELVEDLEGIAAALTALGATVLRPMDLDPGTSEVRTPAWSASVVPPLNIRDNTLILGDEIIETPPMIRSRYFETQFLTPVFQRYFAQGARWTVMPRPLMTDASFDLDYARESTIGGPTEPIGTPSPSPYDVGIEMMFDAAQVLRLGRDLVVNVSTAHHALACDWLERHVGDRFRIHRVHRLSDSHIDSMVLALRPGTLLVRSEAVAEKLPEALRKWDRIVAPAPEGDNFPRYEDEDLVLTSPFIDLNVLSAGPDTVLVNEACPELARTLEKHGFTAVPVRHRHRRLFGGGFHCFTLDTVREGGLEDYLG</sequence>
<dbReference type="InterPro" id="IPR033195">
    <property type="entry name" value="AmidinoTrfase"/>
</dbReference>
<name>A0A344UBE0_9ACTN</name>
<evidence type="ECO:0000313" key="4">
    <source>
        <dbReference type="EMBL" id="AXE28211.1"/>
    </source>
</evidence>
<organism evidence="4 5">
    <name type="scientific">Streptomyces globosus</name>
    <dbReference type="NCBI Taxonomy" id="68209"/>
    <lineage>
        <taxon>Bacteria</taxon>
        <taxon>Bacillati</taxon>
        <taxon>Actinomycetota</taxon>
        <taxon>Actinomycetes</taxon>
        <taxon>Kitasatosporales</taxon>
        <taxon>Streptomycetaceae</taxon>
        <taxon>Streptomyces</taxon>
    </lineage>
</organism>
<dbReference type="PANTHER" id="PTHR10488">
    <property type="entry name" value="GLYCINE AMIDINOTRANSFERASE, MITOCHONDRIAL"/>
    <property type="match status" value="1"/>
</dbReference>
<dbReference type="KEGG" id="sgz:C0216_32535"/>
<comment type="similarity">
    <text evidence="1">Belongs to the amidinotransferase family.</text>
</comment>
<evidence type="ECO:0000313" key="5">
    <source>
        <dbReference type="Proteomes" id="UP000252004"/>
    </source>
</evidence>
<dbReference type="OrthoDB" id="258252at2"/>
<feature type="active site" evidence="3">
    <location>
        <position position="272"/>
    </location>
</feature>
<keyword evidence="4" id="KW-0614">Plasmid</keyword>
<gene>
    <name evidence="4" type="ORF">C0216_32535</name>
</gene>
<reference evidence="4 5" key="1">
    <citation type="submission" date="2018-01" db="EMBL/GenBank/DDBJ databases">
        <title>Draft genome Sequence of streptomyces globosus LZH-48.</title>
        <authorList>
            <person name="Ran K."/>
            <person name="Li Z."/>
            <person name="Wei S."/>
            <person name="Dong R."/>
        </authorList>
    </citation>
    <scope>NUCLEOTIDE SEQUENCE [LARGE SCALE GENOMIC DNA]</scope>
    <source>
        <strain evidence="4 5">LZH-48</strain>
        <plasmid evidence="4 5">unnamed2</plasmid>
    </source>
</reference>
<dbReference type="GO" id="GO:0015067">
    <property type="term" value="F:amidinotransferase activity"/>
    <property type="evidence" value="ECO:0007669"/>
    <property type="project" value="InterPro"/>
</dbReference>
<dbReference type="EMBL" id="CP030864">
    <property type="protein sequence ID" value="AXE28211.1"/>
    <property type="molecule type" value="Genomic_DNA"/>
</dbReference>
<dbReference type="SUPFAM" id="SSF55909">
    <property type="entry name" value="Pentein"/>
    <property type="match status" value="1"/>
</dbReference>
<evidence type="ECO:0000256" key="2">
    <source>
        <dbReference type="ARBA" id="ARBA00022679"/>
    </source>
</evidence>
<feature type="active site" description="Amidino-cysteine intermediate" evidence="3">
    <location>
        <position position="380"/>
    </location>
</feature>
<keyword evidence="5" id="KW-1185">Reference proteome</keyword>
<keyword evidence="2 4" id="KW-0808">Transferase</keyword>
<dbReference type="Gene3D" id="3.75.10.10">
    <property type="entry name" value="L-arginine/glycine Amidinotransferase, Chain A"/>
    <property type="match status" value="1"/>
</dbReference>
<dbReference type="Proteomes" id="UP000252004">
    <property type="component" value="Plasmid unnamed2"/>
</dbReference>
<protein>
    <submittedName>
        <fullName evidence="4">Glycine amidinotransferase</fullName>
    </submittedName>
</protein>
<evidence type="ECO:0000256" key="1">
    <source>
        <dbReference type="ARBA" id="ARBA00006943"/>
    </source>
</evidence>